<keyword evidence="1" id="KW-0547">Nucleotide-binding</keyword>
<dbReference type="InterPro" id="IPR003593">
    <property type="entry name" value="AAA+_ATPase"/>
</dbReference>
<keyword evidence="2" id="KW-0067">ATP-binding</keyword>
<dbReference type="GO" id="GO:0016887">
    <property type="term" value="F:ATP hydrolysis activity"/>
    <property type="evidence" value="ECO:0007669"/>
    <property type="project" value="InterPro"/>
</dbReference>
<comment type="caution">
    <text evidence="4">The sequence shown here is derived from an EMBL/GenBank/DDBJ whole genome shotgun (WGS) entry which is preliminary data.</text>
</comment>
<protein>
    <recommendedName>
        <fullName evidence="3">ABC transporter domain-containing protein</fullName>
    </recommendedName>
</protein>
<gene>
    <name evidence="4" type="ORF">FC07_GL000017</name>
</gene>
<dbReference type="RefSeq" id="WP_057903421.1">
    <property type="nucleotide sequence ID" value="NZ_AZDA01000007.1"/>
</dbReference>
<dbReference type="GO" id="GO:0005524">
    <property type="term" value="F:ATP binding"/>
    <property type="evidence" value="ECO:0007669"/>
    <property type="project" value="UniProtKB-KW"/>
</dbReference>
<dbReference type="PROSITE" id="PS00211">
    <property type="entry name" value="ABC_TRANSPORTER_1"/>
    <property type="match status" value="1"/>
</dbReference>
<dbReference type="PANTHER" id="PTHR43514">
    <property type="entry name" value="ABC TRANSPORTER I FAMILY MEMBER 10"/>
    <property type="match status" value="1"/>
</dbReference>
<dbReference type="Gene3D" id="3.40.50.300">
    <property type="entry name" value="P-loop containing nucleotide triphosphate hydrolases"/>
    <property type="match status" value="1"/>
</dbReference>
<organism evidence="4 5">
    <name type="scientific">Loigolactobacillus bifermentans DSM 20003</name>
    <dbReference type="NCBI Taxonomy" id="1423726"/>
    <lineage>
        <taxon>Bacteria</taxon>
        <taxon>Bacillati</taxon>
        <taxon>Bacillota</taxon>
        <taxon>Bacilli</taxon>
        <taxon>Lactobacillales</taxon>
        <taxon>Lactobacillaceae</taxon>
        <taxon>Loigolactobacillus</taxon>
    </lineage>
</organism>
<feature type="domain" description="ABC transporter" evidence="3">
    <location>
        <begin position="1"/>
        <end position="213"/>
    </location>
</feature>
<reference evidence="4 5" key="1">
    <citation type="journal article" date="2015" name="Genome Announc.">
        <title>Expanding the biotechnology potential of lactobacilli through comparative genomics of 213 strains and associated genera.</title>
        <authorList>
            <person name="Sun Z."/>
            <person name="Harris H.M."/>
            <person name="McCann A."/>
            <person name="Guo C."/>
            <person name="Argimon S."/>
            <person name="Zhang W."/>
            <person name="Yang X."/>
            <person name="Jeffery I.B."/>
            <person name="Cooney J.C."/>
            <person name="Kagawa T.F."/>
            <person name="Liu W."/>
            <person name="Song Y."/>
            <person name="Salvetti E."/>
            <person name="Wrobel A."/>
            <person name="Rasinkangas P."/>
            <person name="Parkhill J."/>
            <person name="Rea M.C."/>
            <person name="O'Sullivan O."/>
            <person name="Ritari J."/>
            <person name="Douillard F.P."/>
            <person name="Paul Ross R."/>
            <person name="Yang R."/>
            <person name="Briner A.E."/>
            <person name="Felis G.E."/>
            <person name="de Vos W.M."/>
            <person name="Barrangou R."/>
            <person name="Klaenhammer T.R."/>
            <person name="Caufield P.W."/>
            <person name="Cui Y."/>
            <person name="Zhang H."/>
            <person name="O'Toole P.W."/>
        </authorList>
    </citation>
    <scope>NUCLEOTIDE SEQUENCE [LARGE SCALE GENOMIC DNA]</scope>
    <source>
        <strain evidence="4 5">DSM 20003</strain>
    </source>
</reference>
<dbReference type="InterPro" id="IPR003439">
    <property type="entry name" value="ABC_transporter-like_ATP-bd"/>
</dbReference>
<dbReference type="EMBL" id="AZDA01000007">
    <property type="protein sequence ID" value="KRK40609.1"/>
    <property type="molecule type" value="Genomic_DNA"/>
</dbReference>
<evidence type="ECO:0000259" key="3">
    <source>
        <dbReference type="PROSITE" id="PS50893"/>
    </source>
</evidence>
<dbReference type="Pfam" id="PF00005">
    <property type="entry name" value="ABC_tran"/>
    <property type="match status" value="1"/>
</dbReference>
<sequence length="214" mass="24119">MLTINVEKQMAHCHIQFKARLTQQIYGLMGSSGTGKTTVLRMLAGLLTPDAGEITFNDQVWFSQQQQYNLPARQRQVGFVFQSLALFPNLTAWQNITFYQKLKACPPPYPDALQERLVAQLGLTPYLQQPVNQLSGGQRQRVALCRALVQQPQLLLLDEPFTGLDDALRHQTIALTKQVLAEQPQTQVILVSHRRDELTALTDQLLQLTSVQTP</sequence>
<dbReference type="STRING" id="1423726.FC07_GL000017"/>
<evidence type="ECO:0000256" key="1">
    <source>
        <dbReference type="ARBA" id="ARBA00022741"/>
    </source>
</evidence>
<dbReference type="SUPFAM" id="SSF52540">
    <property type="entry name" value="P-loop containing nucleoside triphosphate hydrolases"/>
    <property type="match status" value="1"/>
</dbReference>
<dbReference type="OrthoDB" id="9785080at2"/>
<keyword evidence="5" id="KW-1185">Reference proteome</keyword>
<evidence type="ECO:0000256" key="2">
    <source>
        <dbReference type="ARBA" id="ARBA00022840"/>
    </source>
</evidence>
<dbReference type="AlphaFoldDB" id="A0A0R1H9J6"/>
<dbReference type="InterPro" id="IPR050334">
    <property type="entry name" value="Molybdenum_import_ModC"/>
</dbReference>
<evidence type="ECO:0000313" key="5">
    <source>
        <dbReference type="Proteomes" id="UP000051461"/>
    </source>
</evidence>
<dbReference type="Proteomes" id="UP000051461">
    <property type="component" value="Unassembled WGS sequence"/>
</dbReference>
<dbReference type="InterPro" id="IPR027417">
    <property type="entry name" value="P-loop_NTPase"/>
</dbReference>
<dbReference type="InterPro" id="IPR017871">
    <property type="entry name" value="ABC_transporter-like_CS"/>
</dbReference>
<proteinExistence type="predicted"/>
<dbReference type="PROSITE" id="PS50893">
    <property type="entry name" value="ABC_TRANSPORTER_2"/>
    <property type="match status" value="1"/>
</dbReference>
<dbReference type="PATRIC" id="fig|1423726.3.peg.17"/>
<name>A0A0R1H9J6_9LACO</name>
<accession>A0A0R1H9J6</accession>
<dbReference type="PANTHER" id="PTHR43514:SF4">
    <property type="entry name" value="ABC TRANSPORTER I FAMILY MEMBER 10"/>
    <property type="match status" value="1"/>
</dbReference>
<evidence type="ECO:0000313" key="4">
    <source>
        <dbReference type="EMBL" id="KRK40609.1"/>
    </source>
</evidence>
<dbReference type="SMART" id="SM00382">
    <property type="entry name" value="AAA"/>
    <property type="match status" value="1"/>
</dbReference>